<dbReference type="Proteomes" id="UP000320717">
    <property type="component" value="Chromosome"/>
</dbReference>
<dbReference type="Gene3D" id="2.40.30.30">
    <property type="entry name" value="Riboflavin kinase-like"/>
    <property type="match status" value="1"/>
</dbReference>
<sequence length="138" mass="15594">MIEILNGTVEHGDARGREIGFHTANLPINDREHLDGVWAGYAVVDGIRRAATISIGRRPTYYPDHACRLAEVHVLDFLGDLYGKSMRVELVTFIRGQQRFRNTPELVARIIDDVQVTRELTDIGEQFIRLPWIGLVAA</sequence>
<evidence type="ECO:0000256" key="5">
    <source>
        <dbReference type="ARBA" id="ARBA00022741"/>
    </source>
</evidence>
<dbReference type="GO" id="GO:0016301">
    <property type="term" value="F:kinase activity"/>
    <property type="evidence" value="ECO:0007669"/>
    <property type="project" value="UniProtKB-KW"/>
</dbReference>
<dbReference type="SMART" id="SM00904">
    <property type="entry name" value="Flavokinase"/>
    <property type="match status" value="1"/>
</dbReference>
<dbReference type="Pfam" id="PF01687">
    <property type="entry name" value="Flavokinase"/>
    <property type="match status" value="1"/>
</dbReference>
<keyword evidence="10" id="KW-1185">Reference proteome</keyword>
<keyword evidence="2" id="KW-0285">Flavoprotein</keyword>
<proteinExistence type="predicted"/>
<evidence type="ECO:0000256" key="3">
    <source>
        <dbReference type="ARBA" id="ARBA00022643"/>
    </source>
</evidence>
<dbReference type="EMBL" id="CP042260">
    <property type="protein sequence ID" value="QDY67142.1"/>
    <property type="molecule type" value="Genomic_DNA"/>
</dbReference>
<organism evidence="9 10">
    <name type="scientific">Glutamicibacter halophytocola</name>
    <dbReference type="NCBI Taxonomy" id="1933880"/>
    <lineage>
        <taxon>Bacteria</taxon>
        <taxon>Bacillati</taxon>
        <taxon>Actinomycetota</taxon>
        <taxon>Actinomycetes</taxon>
        <taxon>Micrococcales</taxon>
        <taxon>Micrococcaceae</taxon>
        <taxon>Glutamicibacter</taxon>
    </lineage>
</organism>
<comment type="catalytic activity">
    <reaction evidence="7">
        <text>riboflavin + ATP = FMN + ADP + H(+)</text>
        <dbReference type="Rhea" id="RHEA:14357"/>
        <dbReference type="ChEBI" id="CHEBI:15378"/>
        <dbReference type="ChEBI" id="CHEBI:30616"/>
        <dbReference type="ChEBI" id="CHEBI:57986"/>
        <dbReference type="ChEBI" id="CHEBI:58210"/>
        <dbReference type="ChEBI" id="CHEBI:456216"/>
        <dbReference type="EC" id="2.7.1.26"/>
    </reaction>
</comment>
<evidence type="ECO:0000256" key="7">
    <source>
        <dbReference type="ARBA" id="ARBA00047880"/>
    </source>
</evidence>
<dbReference type="InterPro" id="IPR015865">
    <property type="entry name" value="Riboflavin_kinase_bac/euk"/>
</dbReference>
<evidence type="ECO:0000256" key="2">
    <source>
        <dbReference type="ARBA" id="ARBA00022630"/>
    </source>
</evidence>
<gene>
    <name evidence="9" type="ORF">FQA45_12935</name>
</gene>
<evidence type="ECO:0000313" key="9">
    <source>
        <dbReference type="EMBL" id="QDY67142.1"/>
    </source>
</evidence>
<accession>A0ABX5YBT8</accession>
<dbReference type="PANTHER" id="PTHR22749:SF6">
    <property type="entry name" value="RIBOFLAVIN KINASE"/>
    <property type="match status" value="1"/>
</dbReference>
<dbReference type="InterPro" id="IPR023465">
    <property type="entry name" value="Riboflavin_kinase_dom_sf"/>
</dbReference>
<evidence type="ECO:0000256" key="1">
    <source>
        <dbReference type="ARBA" id="ARBA00012105"/>
    </source>
</evidence>
<keyword evidence="4" id="KW-0808">Transferase</keyword>
<keyword evidence="3" id="KW-0288">FMN</keyword>
<evidence type="ECO:0000256" key="6">
    <source>
        <dbReference type="ARBA" id="ARBA00022840"/>
    </source>
</evidence>
<feature type="domain" description="Riboflavin kinase" evidence="8">
    <location>
        <begin position="4"/>
        <end position="122"/>
    </location>
</feature>
<keyword evidence="9" id="KW-0418">Kinase</keyword>
<protein>
    <recommendedName>
        <fullName evidence="1">riboflavin kinase</fullName>
        <ecNumber evidence="1">2.7.1.26</ecNumber>
    </recommendedName>
</protein>
<name>A0ABX5YBT8_9MICC</name>
<keyword evidence="5" id="KW-0547">Nucleotide-binding</keyword>
<evidence type="ECO:0000259" key="8">
    <source>
        <dbReference type="SMART" id="SM00904"/>
    </source>
</evidence>
<evidence type="ECO:0000313" key="10">
    <source>
        <dbReference type="Proteomes" id="UP000320717"/>
    </source>
</evidence>
<evidence type="ECO:0000256" key="4">
    <source>
        <dbReference type="ARBA" id="ARBA00022679"/>
    </source>
</evidence>
<dbReference type="PANTHER" id="PTHR22749">
    <property type="entry name" value="RIBOFLAVIN KINASE/FMN ADENYLYLTRANSFERASE"/>
    <property type="match status" value="1"/>
</dbReference>
<keyword evidence="6" id="KW-0067">ATP-binding</keyword>
<dbReference type="EC" id="2.7.1.26" evidence="1"/>
<dbReference type="InterPro" id="IPR023468">
    <property type="entry name" value="Riboflavin_kinase"/>
</dbReference>
<reference evidence="9 10" key="1">
    <citation type="submission" date="2019-07" db="EMBL/GenBank/DDBJ databases">
        <title>Complete Genome Sequence of drought tolerant Plant Growth-Promoting Rhizobacterium Glutamicibacter halophytocola DR408.</title>
        <authorList>
            <person name="Nishu S.D."/>
            <person name="Lee T.K."/>
        </authorList>
    </citation>
    <scope>NUCLEOTIDE SEQUENCE [LARGE SCALE GENOMIC DNA]</scope>
    <source>
        <strain evidence="9 10">DR408</strain>
    </source>
</reference>
<dbReference type="RefSeq" id="WP_146277449.1">
    <property type="nucleotide sequence ID" value="NZ_CP042260.1"/>
</dbReference>
<dbReference type="SUPFAM" id="SSF82114">
    <property type="entry name" value="Riboflavin kinase-like"/>
    <property type="match status" value="1"/>
</dbReference>